<proteinExistence type="predicted"/>
<protein>
    <submittedName>
        <fullName evidence="2">Uncharacterized protein</fullName>
    </submittedName>
</protein>
<accession>A0A3Q7HBE8</accession>
<evidence type="ECO:0000313" key="2">
    <source>
        <dbReference type="EnsemblPlants" id="Solyc07g039625.1.1"/>
    </source>
</evidence>
<dbReference type="InterPro" id="IPR004252">
    <property type="entry name" value="Probable_transposase_24"/>
</dbReference>
<evidence type="ECO:0000313" key="3">
    <source>
        <dbReference type="Proteomes" id="UP000004994"/>
    </source>
</evidence>
<sequence>MSCYDNFGDKGSTNSSSLFPPVSKGIGAETFESSPMRVKETDVDRGKMSTETYKRKDGSYVTEEAREIGEMWDKDLDKVASDIESCAHQSPIVPTID</sequence>
<dbReference type="InParanoid" id="A0A3Q7HBE8"/>
<dbReference type="Gramene" id="Solyc07g039625.1.1">
    <property type="protein sequence ID" value="Solyc07g039625.1.1"/>
    <property type="gene ID" value="Solyc07g039625.1"/>
</dbReference>
<dbReference type="EnsemblPlants" id="Solyc07g039625.1.1">
    <property type="protein sequence ID" value="Solyc07g039625.1.1"/>
    <property type="gene ID" value="Solyc07g039625.1"/>
</dbReference>
<evidence type="ECO:0000256" key="1">
    <source>
        <dbReference type="SAM" id="MobiDB-lite"/>
    </source>
</evidence>
<dbReference type="Pfam" id="PF03004">
    <property type="entry name" value="Transposase_24"/>
    <property type="match status" value="1"/>
</dbReference>
<reference evidence="2" key="1">
    <citation type="journal article" date="2012" name="Nature">
        <title>The tomato genome sequence provides insights into fleshy fruit evolution.</title>
        <authorList>
            <consortium name="Tomato Genome Consortium"/>
        </authorList>
    </citation>
    <scope>NUCLEOTIDE SEQUENCE [LARGE SCALE GENOMIC DNA]</scope>
    <source>
        <strain evidence="2">cv. Heinz 1706</strain>
    </source>
</reference>
<organism evidence="2">
    <name type="scientific">Solanum lycopersicum</name>
    <name type="common">Tomato</name>
    <name type="synonym">Lycopersicon esculentum</name>
    <dbReference type="NCBI Taxonomy" id="4081"/>
    <lineage>
        <taxon>Eukaryota</taxon>
        <taxon>Viridiplantae</taxon>
        <taxon>Streptophyta</taxon>
        <taxon>Embryophyta</taxon>
        <taxon>Tracheophyta</taxon>
        <taxon>Spermatophyta</taxon>
        <taxon>Magnoliopsida</taxon>
        <taxon>eudicotyledons</taxon>
        <taxon>Gunneridae</taxon>
        <taxon>Pentapetalae</taxon>
        <taxon>asterids</taxon>
        <taxon>lamiids</taxon>
        <taxon>Solanales</taxon>
        <taxon>Solanaceae</taxon>
        <taxon>Solanoideae</taxon>
        <taxon>Solaneae</taxon>
        <taxon>Solanum</taxon>
        <taxon>Solanum subgen. Lycopersicon</taxon>
    </lineage>
</organism>
<feature type="compositionally biased region" description="Basic and acidic residues" evidence="1">
    <location>
        <begin position="37"/>
        <end position="50"/>
    </location>
</feature>
<dbReference type="Proteomes" id="UP000004994">
    <property type="component" value="Chromosome 7"/>
</dbReference>
<keyword evidence="3" id="KW-1185">Reference proteome</keyword>
<dbReference type="AlphaFoldDB" id="A0A3Q7HBE8"/>
<feature type="region of interest" description="Disordered" evidence="1">
    <location>
        <begin position="1"/>
        <end position="50"/>
    </location>
</feature>
<reference evidence="2" key="2">
    <citation type="submission" date="2019-01" db="UniProtKB">
        <authorList>
            <consortium name="EnsemblPlants"/>
        </authorList>
    </citation>
    <scope>IDENTIFICATION</scope>
    <source>
        <strain evidence="2">cv. Heinz 1706</strain>
    </source>
</reference>
<name>A0A3Q7HBE8_SOLLC</name>